<name>A0ABR0IXT7_9EURO</name>
<sequence>MKCRHGPGGRHHGVLQGLPAGGLCDSVLNPEHWRRPCVGWGKGDDNKSPGIVVYDLCSKAVQWLNSVGKGVKVRGQLVHSRSISTGSTPDSWPDPEFLDEQRRVLRETLSSPSIPSDELAGLLAEVDPQSQPDPALTDEEFPDMFTPEEYLEMEAEILGNPQETVEVAAQALDTAVQDVGDSGPPDSDGNVPMSDFEFATSSDIGTQLGTRVSTKMRVATLAILQKCSGDPLGAFKDMFNRLRNRDEAVLHLCGCGIKFINLENGEACSGCVEGSHLMLGSSETNQVHLIFHKAMGACDVGDYVAQAQIAHRSQPGCEGIF</sequence>
<proteinExistence type="predicted"/>
<protein>
    <submittedName>
        <fullName evidence="1">Uncharacterized protein</fullName>
    </submittedName>
</protein>
<dbReference type="Proteomes" id="UP001345691">
    <property type="component" value="Unassembled WGS sequence"/>
</dbReference>
<dbReference type="EMBL" id="JAVRRF010000033">
    <property type="protein sequence ID" value="KAK5051638.1"/>
    <property type="molecule type" value="Genomic_DNA"/>
</dbReference>
<accession>A0ABR0IXT7</accession>
<reference evidence="1 2" key="1">
    <citation type="submission" date="2023-08" db="EMBL/GenBank/DDBJ databases">
        <title>Black Yeasts Isolated from many extreme environments.</title>
        <authorList>
            <person name="Coleine C."/>
            <person name="Stajich J.E."/>
            <person name="Selbmann L."/>
        </authorList>
    </citation>
    <scope>NUCLEOTIDE SEQUENCE [LARGE SCALE GENOMIC DNA]</scope>
    <source>
        <strain evidence="1 2">CCFEE 6328</strain>
    </source>
</reference>
<evidence type="ECO:0000313" key="2">
    <source>
        <dbReference type="Proteomes" id="UP001345691"/>
    </source>
</evidence>
<comment type="caution">
    <text evidence="1">The sequence shown here is derived from an EMBL/GenBank/DDBJ whole genome shotgun (WGS) entry which is preliminary data.</text>
</comment>
<evidence type="ECO:0000313" key="1">
    <source>
        <dbReference type="EMBL" id="KAK5051638.1"/>
    </source>
</evidence>
<keyword evidence="2" id="KW-1185">Reference proteome</keyword>
<organism evidence="1 2">
    <name type="scientific">Exophiala sideris</name>
    <dbReference type="NCBI Taxonomy" id="1016849"/>
    <lineage>
        <taxon>Eukaryota</taxon>
        <taxon>Fungi</taxon>
        <taxon>Dikarya</taxon>
        <taxon>Ascomycota</taxon>
        <taxon>Pezizomycotina</taxon>
        <taxon>Eurotiomycetes</taxon>
        <taxon>Chaetothyriomycetidae</taxon>
        <taxon>Chaetothyriales</taxon>
        <taxon>Herpotrichiellaceae</taxon>
        <taxon>Exophiala</taxon>
    </lineage>
</organism>
<gene>
    <name evidence="1" type="ORF">LTR69_010138</name>
</gene>